<dbReference type="GO" id="GO:0005829">
    <property type="term" value="C:cytosol"/>
    <property type="evidence" value="ECO:0007669"/>
    <property type="project" value="TreeGrafter"/>
</dbReference>
<dbReference type="PANTHER" id="PTHR31570:SF1">
    <property type="entry name" value="HAUS AUGMIN-LIKE COMPLEX SUBUNIT 1"/>
    <property type="match status" value="1"/>
</dbReference>
<evidence type="ECO:0000313" key="11">
    <source>
        <dbReference type="EMBL" id="KAH7138246.1"/>
    </source>
</evidence>
<dbReference type="GO" id="GO:0005874">
    <property type="term" value="C:microtubule"/>
    <property type="evidence" value="ECO:0007669"/>
    <property type="project" value="UniProtKB-KW"/>
</dbReference>
<keyword evidence="8" id="KW-0206">Cytoskeleton</keyword>
<dbReference type="AlphaFoldDB" id="A0A9P9EJL6"/>
<dbReference type="PANTHER" id="PTHR31570">
    <property type="entry name" value="HAUS AUGMIN-LIKE COMPLEX SUBUNIT 1"/>
    <property type="match status" value="1"/>
</dbReference>
<comment type="similarity">
    <text evidence="2">Belongs to the HAUS1 family.</text>
</comment>
<keyword evidence="3" id="KW-0963">Cytoplasm</keyword>
<evidence type="ECO:0000256" key="10">
    <source>
        <dbReference type="SAM" id="MobiDB-lite"/>
    </source>
</evidence>
<dbReference type="GO" id="GO:0070652">
    <property type="term" value="C:HAUS complex"/>
    <property type="evidence" value="ECO:0007669"/>
    <property type="project" value="InterPro"/>
</dbReference>
<evidence type="ECO:0000256" key="2">
    <source>
        <dbReference type="ARBA" id="ARBA00005479"/>
    </source>
</evidence>
<evidence type="ECO:0000256" key="1">
    <source>
        <dbReference type="ARBA" id="ARBA00004186"/>
    </source>
</evidence>
<sequence length="300" mass="33794">MDNLTPSDLFSPSKARAQRALTQDWAQIDSWLSYKYSGRTVPTFERNDETLKVLRELSTANERADEEFTITSRLEREALNELDTQPQNSQNNELERAIQDHLTPTGTSALNALTTTTLTLSTPSADPTVLAHALIQHTTTVQTLSNHLIHIQNLQSYLSTQHTLLRTTLASLQTDPSFRTPTTLSRQTADQTRQIKNLKTKIREVEDRILGLQSGQGRRKRDVPEDGDGGLGEQIQRLLERQSRIEELEDRVRGLEGSVEEFGGLPPDREGARREVAKLEVELDGLRRRRDGLFEGMVGS</sequence>
<dbReference type="GO" id="GO:0005819">
    <property type="term" value="C:spindle"/>
    <property type="evidence" value="ECO:0007669"/>
    <property type="project" value="UniProtKB-SubCell"/>
</dbReference>
<comment type="caution">
    <text evidence="11">The sequence shown here is derived from an EMBL/GenBank/DDBJ whole genome shotgun (WGS) entry which is preliminary data.</text>
</comment>
<evidence type="ECO:0000256" key="8">
    <source>
        <dbReference type="ARBA" id="ARBA00023212"/>
    </source>
</evidence>
<evidence type="ECO:0000256" key="7">
    <source>
        <dbReference type="ARBA" id="ARBA00023054"/>
    </source>
</evidence>
<evidence type="ECO:0000256" key="3">
    <source>
        <dbReference type="ARBA" id="ARBA00022490"/>
    </source>
</evidence>
<accession>A0A9P9EJL6</accession>
<comment type="subcellular location">
    <subcellularLocation>
        <location evidence="1">Cytoplasm</location>
        <location evidence="1">Cytoskeleton</location>
        <location evidence="1">Spindle</location>
    </subcellularLocation>
</comment>
<dbReference type="GO" id="GO:0051225">
    <property type="term" value="P:spindle assembly"/>
    <property type="evidence" value="ECO:0007669"/>
    <property type="project" value="InterPro"/>
</dbReference>
<protein>
    <submittedName>
        <fullName evidence="11">Uncharacterized protein</fullName>
    </submittedName>
</protein>
<organism evidence="11 12">
    <name type="scientific">Dendryphion nanum</name>
    <dbReference type="NCBI Taxonomy" id="256645"/>
    <lineage>
        <taxon>Eukaryota</taxon>
        <taxon>Fungi</taxon>
        <taxon>Dikarya</taxon>
        <taxon>Ascomycota</taxon>
        <taxon>Pezizomycotina</taxon>
        <taxon>Dothideomycetes</taxon>
        <taxon>Pleosporomycetidae</taxon>
        <taxon>Pleosporales</taxon>
        <taxon>Torulaceae</taxon>
        <taxon>Dendryphion</taxon>
    </lineage>
</organism>
<evidence type="ECO:0000256" key="5">
    <source>
        <dbReference type="ARBA" id="ARBA00022701"/>
    </source>
</evidence>
<keyword evidence="5" id="KW-0493">Microtubule</keyword>
<feature type="region of interest" description="Disordered" evidence="10">
    <location>
        <begin position="213"/>
        <end position="232"/>
    </location>
</feature>
<gene>
    <name evidence="11" type="ORF">B0J11DRAFT_475671</name>
</gene>
<keyword evidence="9" id="KW-0131">Cell cycle</keyword>
<reference evidence="11" key="1">
    <citation type="journal article" date="2021" name="Nat. Commun.">
        <title>Genetic determinants of endophytism in the Arabidopsis root mycobiome.</title>
        <authorList>
            <person name="Mesny F."/>
            <person name="Miyauchi S."/>
            <person name="Thiergart T."/>
            <person name="Pickel B."/>
            <person name="Atanasova L."/>
            <person name="Karlsson M."/>
            <person name="Huettel B."/>
            <person name="Barry K.W."/>
            <person name="Haridas S."/>
            <person name="Chen C."/>
            <person name="Bauer D."/>
            <person name="Andreopoulos W."/>
            <person name="Pangilinan J."/>
            <person name="LaButti K."/>
            <person name="Riley R."/>
            <person name="Lipzen A."/>
            <person name="Clum A."/>
            <person name="Drula E."/>
            <person name="Henrissat B."/>
            <person name="Kohler A."/>
            <person name="Grigoriev I.V."/>
            <person name="Martin F.M."/>
            <person name="Hacquard S."/>
        </authorList>
    </citation>
    <scope>NUCLEOTIDE SEQUENCE</scope>
    <source>
        <strain evidence="11">MPI-CAGE-CH-0243</strain>
    </source>
</reference>
<evidence type="ECO:0000256" key="6">
    <source>
        <dbReference type="ARBA" id="ARBA00022776"/>
    </source>
</evidence>
<proteinExistence type="inferred from homology"/>
<dbReference type="InterPro" id="IPR026243">
    <property type="entry name" value="HAUS1"/>
</dbReference>
<dbReference type="Gene3D" id="1.10.287.1490">
    <property type="match status" value="1"/>
</dbReference>
<keyword evidence="12" id="KW-1185">Reference proteome</keyword>
<dbReference type="EMBL" id="JAGMWT010000001">
    <property type="protein sequence ID" value="KAH7138246.1"/>
    <property type="molecule type" value="Genomic_DNA"/>
</dbReference>
<evidence type="ECO:0000313" key="12">
    <source>
        <dbReference type="Proteomes" id="UP000700596"/>
    </source>
</evidence>
<evidence type="ECO:0000256" key="4">
    <source>
        <dbReference type="ARBA" id="ARBA00022618"/>
    </source>
</evidence>
<dbReference type="Pfam" id="PF25762">
    <property type="entry name" value="HAUS1"/>
    <property type="match status" value="1"/>
</dbReference>
<dbReference type="Proteomes" id="UP000700596">
    <property type="component" value="Unassembled WGS sequence"/>
</dbReference>
<dbReference type="GO" id="GO:0051301">
    <property type="term" value="P:cell division"/>
    <property type="evidence" value="ECO:0007669"/>
    <property type="project" value="UniProtKB-KW"/>
</dbReference>
<keyword evidence="4" id="KW-0132">Cell division</keyword>
<evidence type="ECO:0000256" key="9">
    <source>
        <dbReference type="ARBA" id="ARBA00023306"/>
    </source>
</evidence>
<name>A0A9P9EJL6_9PLEO</name>
<keyword evidence="6" id="KW-0498">Mitosis</keyword>
<dbReference type="OrthoDB" id="5372507at2759"/>
<keyword evidence="7" id="KW-0175">Coiled coil</keyword>